<gene>
    <name evidence="2" type="ORF">DCW74_12785</name>
</gene>
<organism evidence="2 3">
    <name type="scientific">Alteromonas australica</name>
    <dbReference type="NCBI Taxonomy" id="589873"/>
    <lineage>
        <taxon>Bacteria</taxon>
        <taxon>Pseudomonadati</taxon>
        <taxon>Pseudomonadota</taxon>
        <taxon>Gammaproteobacteria</taxon>
        <taxon>Alteromonadales</taxon>
        <taxon>Alteromonadaceae</taxon>
        <taxon>Alteromonas/Salinimonas group</taxon>
        <taxon>Alteromonas</taxon>
    </lineage>
</organism>
<accession>A0A350P5M9</accession>
<dbReference type="EMBL" id="DNAN01000455">
    <property type="protein sequence ID" value="HAW76596.1"/>
    <property type="molecule type" value="Genomic_DNA"/>
</dbReference>
<dbReference type="AlphaFoldDB" id="A0A350P5M9"/>
<keyword evidence="1" id="KW-0812">Transmembrane</keyword>
<evidence type="ECO:0000256" key="1">
    <source>
        <dbReference type="SAM" id="Phobius"/>
    </source>
</evidence>
<name>A0A350P5M9_9ALTE</name>
<comment type="caution">
    <text evidence="2">The sequence shown here is derived from an EMBL/GenBank/DDBJ whole genome shotgun (WGS) entry which is preliminary data.</text>
</comment>
<proteinExistence type="predicted"/>
<dbReference type="Proteomes" id="UP000263517">
    <property type="component" value="Unassembled WGS sequence"/>
</dbReference>
<protein>
    <submittedName>
        <fullName evidence="2">Uncharacterized protein</fullName>
    </submittedName>
</protein>
<reference evidence="2 3" key="1">
    <citation type="journal article" date="2018" name="Nat. Biotechnol.">
        <title>A standardized bacterial taxonomy based on genome phylogeny substantially revises the tree of life.</title>
        <authorList>
            <person name="Parks D.H."/>
            <person name="Chuvochina M."/>
            <person name="Waite D.W."/>
            <person name="Rinke C."/>
            <person name="Skarshewski A."/>
            <person name="Chaumeil P.A."/>
            <person name="Hugenholtz P."/>
        </authorList>
    </citation>
    <scope>NUCLEOTIDE SEQUENCE [LARGE SCALE GENOMIC DNA]</scope>
    <source>
        <strain evidence="2">UBA11978</strain>
    </source>
</reference>
<keyword evidence="1" id="KW-1133">Transmembrane helix</keyword>
<feature type="transmembrane region" description="Helical" evidence="1">
    <location>
        <begin position="31"/>
        <end position="59"/>
    </location>
</feature>
<keyword evidence="1" id="KW-0472">Membrane</keyword>
<sequence>MPLALVCSVLFSLLVLNIAISDRWETIFPDNVFLIGLLSSIPNQLLMGVLSTIVLTEFLHRRVRAKRERDELAYGLLHPEIITKIIADEHIPELANQALYRVVNNHDLSKAIYEIVENRVAPYLPYRDNTIFTCTLEEEDGSSSLANFFFYTLYREVSYSAKITTSKKKFVCSTGQEKNPPRQHDPEVEHRTHVYSRFEFDDILAEAFEVINFTIDNDILRPQRERRAKASSTNREVCFNIPQKYRDGETHNVKYTTKEKVLKRGHGLSVEIRVPTKGFQCKIDYSRTDISHMHSYDLLTSLDDADRPTSHVPRPGILEIDRSNQWVIPKSGMIFTWHRADERNNEFDDAIQLFPKHKDVLLEHRGTPPVT</sequence>
<evidence type="ECO:0000313" key="3">
    <source>
        <dbReference type="Proteomes" id="UP000263517"/>
    </source>
</evidence>
<evidence type="ECO:0000313" key="2">
    <source>
        <dbReference type="EMBL" id="HAW76596.1"/>
    </source>
</evidence>